<accession>A0A4V1LN65</accession>
<reference evidence="1 2" key="1">
    <citation type="submission" date="2019-01" db="EMBL/GenBank/DDBJ databases">
        <title>Genome sequence of the Antarctic species Gelidibacter gilvus ACAM 158(T).</title>
        <authorList>
            <person name="Bowman J.P."/>
        </authorList>
    </citation>
    <scope>NUCLEOTIDE SEQUENCE [LARGE SCALE GENOMIC DNA]</scope>
    <source>
        <strain evidence="1 2">IC158</strain>
    </source>
</reference>
<evidence type="ECO:0000313" key="1">
    <source>
        <dbReference type="EMBL" id="RXJ51206.1"/>
    </source>
</evidence>
<organism evidence="1 2">
    <name type="scientific">Gelidibacter gilvus</name>
    <dbReference type="NCBI Taxonomy" id="59602"/>
    <lineage>
        <taxon>Bacteria</taxon>
        <taxon>Pseudomonadati</taxon>
        <taxon>Bacteroidota</taxon>
        <taxon>Flavobacteriia</taxon>
        <taxon>Flavobacteriales</taxon>
        <taxon>Flavobacteriaceae</taxon>
        <taxon>Gelidibacter</taxon>
    </lineage>
</organism>
<evidence type="ECO:0000313" key="2">
    <source>
        <dbReference type="Proteomes" id="UP000289792"/>
    </source>
</evidence>
<keyword evidence="2" id="KW-1185">Reference proteome</keyword>
<dbReference type="OrthoDB" id="637392at2"/>
<name>A0A4V1LN65_9FLAO</name>
<sequence>MKYFFSCLLVVLLFGCNEIDSKDERAVRKFVEQWNEAHTQLTSAYLARDYMDVVNYYGKQRSRVQVQQDKTLLFEQFPDYTQGILNDELIITKEAGSYLVTFTKHVSYDGIEADYESFLSVTMKNGVFRILREGVAESIKDLDAPIFPKARENIRILANTRQVFGDFDGDGLSDYATVISPNIVSSTNNEVKCKDGCNSVIVFSSTDLENITVEGAYQSQLENLKDLNSDGADEIGFWDIKPSSKTLYVFDATNGALLTEPIVINTTVHKNLKLIDVFKKSGRNKITVTRSAQVDGRWVLETEVVMLD</sequence>
<dbReference type="AlphaFoldDB" id="A0A4V1LN65"/>
<protein>
    <submittedName>
        <fullName evidence="1">Uncharacterized protein</fullName>
    </submittedName>
</protein>
<dbReference type="Proteomes" id="UP000289792">
    <property type="component" value="Unassembled WGS sequence"/>
</dbReference>
<dbReference type="EMBL" id="SDDZ01000002">
    <property type="protein sequence ID" value="RXJ51206.1"/>
    <property type="molecule type" value="Genomic_DNA"/>
</dbReference>
<dbReference type="SUPFAM" id="SSF69318">
    <property type="entry name" value="Integrin alpha N-terminal domain"/>
    <property type="match status" value="1"/>
</dbReference>
<comment type="caution">
    <text evidence="1">The sequence shown here is derived from an EMBL/GenBank/DDBJ whole genome shotgun (WGS) entry which is preliminary data.</text>
</comment>
<dbReference type="InterPro" id="IPR028994">
    <property type="entry name" value="Integrin_alpha_N"/>
</dbReference>
<dbReference type="RefSeq" id="WP_129016204.1">
    <property type="nucleotide sequence ID" value="NZ_SDDZ01000002.1"/>
</dbReference>
<proteinExistence type="predicted"/>
<dbReference type="PROSITE" id="PS51257">
    <property type="entry name" value="PROKAR_LIPOPROTEIN"/>
    <property type="match status" value="1"/>
</dbReference>
<gene>
    <name evidence="1" type="ORF">ESZ48_04860</name>
</gene>